<reference evidence="1 2" key="1">
    <citation type="submission" date="2020-02" db="EMBL/GenBank/DDBJ databases">
        <title>Whole genome PO2S7.</title>
        <authorList>
            <person name="Singha K.M."/>
        </authorList>
    </citation>
    <scope>NUCLEOTIDE SEQUENCE [LARGE SCALE GENOMIC DNA]</scope>
    <source>
        <strain evidence="1 2">PO2S7</strain>
    </source>
</reference>
<dbReference type="KEGG" id="kgn:GY169_13315"/>
<evidence type="ECO:0000313" key="2">
    <source>
        <dbReference type="Proteomes" id="UP000503580"/>
    </source>
</evidence>
<gene>
    <name evidence="1" type="ORF">GY169_13315</name>
</gene>
<keyword evidence="2" id="KW-1185">Reference proteome</keyword>
<dbReference type="Proteomes" id="UP000503580">
    <property type="component" value="Chromosome"/>
</dbReference>
<evidence type="ECO:0000313" key="1">
    <source>
        <dbReference type="EMBL" id="QIR27721.1"/>
    </source>
</evidence>
<accession>A0A6G9RPL8</accession>
<protein>
    <submittedName>
        <fullName evidence="1">Uncharacterized protein</fullName>
    </submittedName>
</protein>
<name>A0A6G9RPL8_9ENTR</name>
<dbReference type="PROSITE" id="PS51257">
    <property type="entry name" value="PROKAR_LIPOPROTEIN"/>
    <property type="match status" value="1"/>
</dbReference>
<sequence>MGEELVKIKRILTLTFVTILLGGCTHEENGPHRVTQIELTKEDVSELSTGYLLECASSNGYWLGTTVFYNDGTHSCKPTLNEKIKSGEITQLDLQSIQQQQQFEEMQDLQRQSEQSAETRDRANAVRQYIIGSSLVCQEHPWSC</sequence>
<dbReference type="AlphaFoldDB" id="A0A6G9RPL8"/>
<organism evidence="1 2">
    <name type="scientific">Kluyvera genomosp. 3</name>
    <dbReference type="NCBI Taxonomy" id="2774055"/>
    <lineage>
        <taxon>Bacteria</taxon>
        <taxon>Pseudomonadati</taxon>
        <taxon>Pseudomonadota</taxon>
        <taxon>Gammaproteobacteria</taxon>
        <taxon>Enterobacterales</taxon>
        <taxon>Enterobacteriaceae</taxon>
        <taxon>Kluyvera</taxon>
    </lineage>
</organism>
<dbReference type="EMBL" id="CP050321">
    <property type="protein sequence ID" value="QIR27721.1"/>
    <property type="molecule type" value="Genomic_DNA"/>
</dbReference>
<proteinExistence type="predicted"/>
<dbReference type="RefSeq" id="WP_167576035.1">
    <property type="nucleotide sequence ID" value="NZ_CP050321.1"/>
</dbReference>